<dbReference type="EMBL" id="NKUC01000018">
    <property type="protein sequence ID" value="PYD56701.1"/>
    <property type="molecule type" value="Genomic_DNA"/>
</dbReference>
<gene>
    <name evidence="1" type="ORF">CFR75_09740</name>
</gene>
<organism evidence="1 2">
    <name type="scientific">Komagataeibacter xylinus</name>
    <name type="common">Gluconacetobacter xylinus</name>
    <dbReference type="NCBI Taxonomy" id="28448"/>
    <lineage>
        <taxon>Bacteria</taxon>
        <taxon>Pseudomonadati</taxon>
        <taxon>Pseudomonadota</taxon>
        <taxon>Alphaproteobacteria</taxon>
        <taxon>Acetobacterales</taxon>
        <taxon>Acetobacteraceae</taxon>
        <taxon>Komagataeibacter</taxon>
    </lineage>
</organism>
<reference evidence="1 2" key="1">
    <citation type="submission" date="2017-07" db="EMBL/GenBank/DDBJ databases">
        <title>A draft genome sequence of Komagataeibacter xylinus LMG 1515.</title>
        <authorList>
            <person name="Skraban J."/>
            <person name="Cleenwerck I."/>
            <person name="Vandamme P."/>
            <person name="Trcek J."/>
        </authorList>
    </citation>
    <scope>NUCLEOTIDE SEQUENCE [LARGE SCALE GENOMIC DNA]</scope>
    <source>
        <strain evidence="1 2">LMG 1515</strain>
    </source>
</reference>
<evidence type="ECO:0000313" key="2">
    <source>
        <dbReference type="Proteomes" id="UP000248257"/>
    </source>
</evidence>
<accession>A0A318Q1N4</accession>
<protein>
    <submittedName>
        <fullName evidence="1">Uncharacterized protein</fullName>
    </submittedName>
</protein>
<sequence>MVKLFSESSEKRRLFEKRRHPKTFILFEQCVVLKQFLRKSVFYRMWICEHRRGANHAGIATCRGCDIGSAPAL</sequence>
<dbReference type="Proteomes" id="UP000248257">
    <property type="component" value="Unassembled WGS sequence"/>
</dbReference>
<keyword evidence="2" id="KW-1185">Reference proteome</keyword>
<dbReference type="AlphaFoldDB" id="A0A318Q1N4"/>
<evidence type="ECO:0000313" key="1">
    <source>
        <dbReference type="EMBL" id="PYD56701.1"/>
    </source>
</evidence>
<proteinExistence type="predicted"/>
<name>A0A318Q1N4_KOMXY</name>
<comment type="caution">
    <text evidence="1">The sequence shown here is derived from an EMBL/GenBank/DDBJ whole genome shotgun (WGS) entry which is preliminary data.</text>
</comment>